<dbReference type="GO" id="GO:0046872">
    <property type="term" value="F:metal ion binding"/>
    <property type="evidence" value="ECO:0007669"/>
    <property type="project" value="UniProtKB-KW"/>
</dbReference>
<evidence type="ECO:0000313" key="4">
    <source>
        <dbReference type="Proteomes" id="UP000288805"/>
    </source>
</evidence>
<dbReference type="PANTHER" id="PTHR31116:SF29">
    <property type="entry name" value="DNA GLYCOSYLASE SUPERFAMILY PROTEIN"/>
    <property type="match status" value="1"/>
</dbReference>
<dbReference type="InterPro" id="IPR011257">
    <property type="entry name" value="DNA_glycosylase"/>
</dbReference>
<dbReference type="Gene3D" id="1.10.340.30">
    <property type="entry name" value="Hypothetical protein, domain 2"/>
    <property type="match status" value="1"/>
</dbReference>
<reference evidence="2 4" key="1">
    <citation type="journal article" date="2018" name="PLoS Genet.">
        <title>Population sequencing reveals clonal diversity and ancestral inbreeding in the grapevine cultivar Chardonnay.</title>
        <authorList>
            <person name="Roach M.J."/>
            <person name="Johnson D.L."/>
            <person name="Bohlmann J."/>
            <person name="van Vuuren H.J."/>
            <person name="Jones S.J."/>
            <person name="Pretorius I.S."/>
            <person name="Schmidt S.A."/>
            <person name="Borneman A.R."/>
        </authorList>
    </citation>
    <scope>NUCLEOTIDE SEQUENCE [LARGE SCALE GENOMIC DNA]</scope>
    <source>
        <strain evidence="4">cv. Chardonnay</strain>
        <strain evidence="2">I10V1</strain>
        <tissue evidence="2">Leaf</tissue>
    </source>
</reference>
<dbReference type="EMBL" id="QGNW01001348">
    <property type="protein sequence ID" value="RVW44596.1"/>
    <property type="molecule type" value="Genomic_DNA"/>
</dbReference>
<dbReference type="OMA" id="RCNWVTK"/>
<dbReference type="EMBL" id="QGNW01000052">
    <property type="protein sequence ID" value="RVX06193.1"/>
    <property type="molecule type" value="Genomic_DNA"/>
</dbReference>
<evidence type="ECO:0000313" key="3">
    <source>
        <dbReference type="EMBL" id="RVX06193.1"/>
    </source>
</evidence>
<dbReference type="InterPro" id="IPR005019">
    <property type="entry name" value="Adenine_glyco"/>
</dbReference>
<keyword evidence="1" id="KW-0862">Zinc</keyword>
<dbReference type="GO" id="GO:0008725">
    <property type="term" value="F:DNA-3-methyladenine glycosylase activity"/>
    <property type="evidence" value="ECO:0007669"/>
    <property type="project" value="InterPro"/>
</dbReference>
<sequence length="290" mass="32891">MSKGNVRRLFLEKNRSIKEQEKPNQGFLSRNLRKIYPLSLQKSTSSLSLSSLSLSLSQNSNDSSLKDYITPLDRQIALSLRLIGPPERREVPVAITNVPQQPSPDVGDGELKRCNWITKNSDKVYVQFHDECWGVPVYEDNQLFELLAMSGMLMDYNWTEILKRKELLRDAFSGFDPNTVAQMGEKEITETASNKALMLAESRVRCIVDNAKCIQKANCKAIRIIQQLYLGLCESQTDDHQMPIPEKCASKDPKIRSHQQRLNQARIQASGAGDCLLIHASCRDDQRSSY</sequence>
<dbReference type="AlphaFoldDB" id="A0A438E9Z1"/>
<accession>A0A438E9Z1</accession>
<evidence type="ECO:0000256" key="1">
    <source>
        <dbReference type="PIRSR" id="PIRSR605019-1"/>
    </source>
</evidence>
<feature type="binding site" evidence="1">
    <location>
        <position position="129"/>
    </location>
    <ligand>
        <name>Zn(2+)</name>
        <dbReference type="ChEBI" id="CHEBI:29105"/>
    </ligand>
</feature>
<dbReference type="SUPFAM" id="SSF48150">
    <property type="entry name" value="DNA-glycosylase"/>
    <property type="match status" value="1"/>
</dbReference>
<dbReference type="Pfam" id="PF03352">
    <property type="entry name" value="Adenine_glyco"/>
    <property type="match status" value="1"/>
</dbReference>
<name>A0A438E9Z1_VITVI</name>
<gene>
    <name evidence="2" type="primary">guaA_0</name>
    <name evidence="3" type="synonym">guaA_1</name>
    <name evidence="3" type="ORF">CK203_027532</name>
    <name evidence="2" type="ORF">CK203_104470</name>
</gene>
<dbReference type="Proteomes" id="UP000288805">
    <property type="component" value="Unassembled WGS sequence"/>
</dbReference>
<protein>
    <submittedName>
        <fullName evidence="2">Putative GMP synthase</fullName>
    </submittedName>
</protein>
<proteinExistence type="predicted"/>
<dbReference type="OrthoDB" id="3941538at2759"/>
<dbReference type="PANTHER" id="PTHR31116">
    <property type="entry name" value="OS04G0501200 PROTEIN"/>
    <property type="match status" value="1"/>
</dbReference>
<keyword evidence="1" id="KW-0479">Metal-binding</keyword>
<evidence type="ECO:0000313" key="2">
    <source>
        <dbReference type="EMBL" id="RVW44596.1"/>
    </source>
</evidence>
<comment type="caution">
    <text evidence="2">The sequence shown here is derived from an EMBL/GenBank/DDBJ whole genome shotgun (WGS) entry which is preliminary data.</text>
</comment>
<organism evidence="2 4">
    <name type="scientific">Vitis vinifera</name>
    <name type="common">Grape</name>
    <dbReference type="NCBI Taxonomy" id="29760"/>
    <lineage>
        <taxon>Eukaryota</taxon>
        <taxon>Viridiplantae</taxon>
        <taxon>Streptophyta</taxon>
        <taxon>Embryophyta</taxon>
        <taxon>Tracheophyta</taxon>
        <taxon>Spermatophyta</taxon>
        <taxon>Magnoliopsida</taxon>
        <taxon>eudicotyledons</taxon>
        <taxon>Gunneridae</taxon>
        <taxon>Pentapetalae</taxon>
        <taxon>rosids</taxon>
        <taxon>Vitales</taxon>
        <taxon>Vitaceae</taxon>
        <taxon>Viteae</taxon>
        <taxon>Vitis</taxon>
    </lineage>
</organism>
<dbReference type="GO" id="GO:0006284">
    <property type="term" value="P:base-excision repair"/>
    <property type="evidence" value="ECO:0007669"/>
    <property type="project" value="InterPro"/>
</dbReference>
<feature type="binding site" evidence="1">
    <location>
        <position position="114"/>
    </location>
    <ligand>
        <name>Zn(2+)</name>
        <dbReference type="ChEBI" id="CHEBI:29105"/>
    </ligand>
</feature>